<keyword evidence="5" id="KW-0963">Cytoplasm</keyword>
<protein>
    <recommendedName>
        <fullName evidence="9">Palmdelphin</fullName>
    </recommendedName>
</protein>
<evidence type="ECO:0000313" key="11">
    <source>
        <dbReference type="Proteomes" id="UP001352852"/>
    </source>
</evidence>
<dbReference type="EMBL" id="JAHUTJ010043414">
    <property type="protein sequence ID" value="MED6281586.1"/>
    <property type="molecule type" value="Genomic_DNA"/>
</dbReference>
<sequence length="423" mass="46972">MRGSFIHTSCQELNAEFQTDVSHSLPKIQDIPLVFPQTKAKCAPVPEANSAETKPATFAIKISVEHNKRTGKNVVISTTTISPESIQEKGLKVYDDGRKSVYALQPEEDKIPNEVVGELSSPELEELLHQATDETVPPEVHYHHPVYSVPYTEYSRTSTPRAPIQVHLKEEMQLLQEQKDQKSLPKLHQDCTSRACDPDEANLHCFSTVGQYKKNMDLTGRSNFGAKTTQEFTNSKADTSSAKPGGPVPFTLRSEGMPASMPNIHWGLHRLLSSLVSNTTEADETLIDFHLHQATESTASVNLINNLPKEQEEEPVTMVFIGYENALDKEEDDIQAELVIIDDSDGEDDHDQPNTCLDNLNYREECLSFHPKGCRSKVFQPKVGIAKVGGGGDGAQGTSSNWRDLELPKPTFIHKPGKHTCYT</sequence>
<evidence type="ECO:0000256" key="4">
    <source>
        <dbReference type="ARBA" id="ARBA00005756"/>
    </source>
</evidence>
<dbReference type="InterPro" id="IPR004965">
    <property type="entry name" value="Paralemmin"/>
</dbReference>
<gene>
    <name evidence="10" type="ORF">CHARACLAT_023161</name>
</gene>
<comment type="subcellular location">
    <subcellularLocation>
        <location evidence="1">Cell projection</location>
        <location evidence="1">Dendrite</location>
    </subcellularLocation>
    <subcellularLocation>
        <location evidence="3">Cell projection</location>
        <location evidence="3">Dendritic spine</location>
    </subcellularLocation>
    <subcellularLocation>
        <location evidence="2">Cytoplasm</location>
    </subcellularLocation>
</comment>
<reference evidence="10 11" key="1">
    <citation type="submission" date="2021-06" db="EMBL/GenBank/DDBJ databases">
        <authorList>
            <person name="Palmer J.M."/>
        </authorList>
    </citation>
    <scope>NUCLEOTIDE SEQUENCE [LARGE SCALE GENOMIC DNA]</scope>
    <source>
        <strain evidence="10 11">CL_MEX2019</strain>
        <tissue evidence="10">Muscle</tissue>
    </source>
</reference>
<organism evidence="10 11">
    <name type="scientific">Characodon lateralis</name>
    <dbReference type="NCBI Taxonomy" id="208331"/>
    <lineage>
        <taxon>Eukaryota</taxon>
        <taxon>Metazoa</taxon>
        <taxon>Chordata</taxon>
        <taxon>Craniata</taxon>
        <taxon>Vertebrata</taxon>
        <taxon>Euteleostomi</taxon>
        <taxon>Actinopterygii</taxon>
        <taxon>Neopterygii</taxon>
        <taxon>Teleostei</taxon>
        <taxon>Neoteleostei</taxon>
        <taxon>Acanthomorphata</taxon>
        <taxon>Ovalentaria</taxon>
        <taxon>Atherinomorphae</taxon>
        <taxon>Cyprinodontiformes</taxon>
        <taxon>Goodeidae</taxon>
        <taxon>Characodon</taxon>
    </lineage>
</organism>
<evidence type="ECO:0000256" key="7">
    <source>
        <dbReference type="ARBA" id="ARBA00023054"/>
    </source>
</evidence>
<evidence type="ECO:0000256" key="2">
    <source>
        <dbReference type="ARBA" id="ARBA00004496"/>
    </source>
</evidence>
<keyword evidence="8" id="KW-0966">Cell projection</keyword>
<dbReference type="Pfam" id="PF03285">
    <property type="entry name" value="Paralemmin"/>
    <property type="match status" value="2"/>
</dbReference>
<evidence type="ECO:0000256" key="6">
    <source>
        <dbReference type="ARBA" id="ARBA00023018"/>
    </source>
</evidence>
<dbReference type="Proteomes" id="UP001352852">
    <property type="component" value="Unassembled WGS sequence"/>
</dbReference>
<evidence type="ECO:0000256" key="1">
    <source>
        <dbReference type="ARBA" id="ARBA00004279"/>
    </source>
</evidence>
<comment type="caution">
    <text evidence="10">The sequence shown here is derived from an EMBL/GenBank/DDBJ whole genome shotgun (WGS) entry which is preliminary data.</text>
</comment>
<keyword evidence="6" id="KW-0770">Synapse</keyword>
<evidence type="ECO:0000256" key="8">
    <source>
        <dbReference type="ARBA" id="ARBA00023273"/>
    </source>
</evidence>
<evidence type="ECO:0000256" key="5">
    <source>
        <dbReference type="ARBA" id="ARBA00022490"/>
    </source>
</evidence>
<name>A0ABU7E2T2_9TELE</name>
<proteinExistence type="inferred from homology"/>
<comment type="similarity">
    <text evidence="4">Belongs to the paralemmin family.</text>
</comment>
<evidence type="ECO:0000256" key="9">
    <source>
        <dbReference type="ARBA" id="ARBA00040857"/>
    </source>
</evidence>
<keyword evidence="7" id="KW-0175">Coiled coil</keyword>
<evidence type="ECO:0000313" key="10">
    <source>
        <dbReference type="EMBL" id="MED6281586.1"/>
    </source>
</evidence>
<dbReference type="PANTHER" id="PTHR46881:SF1">
    <property type="entry name" value="PALMDELPHIN"/>
    <property type="match status" value="1"/>
</dbReference>
<evidence type="ECO:0000256" key="3">
    <source>
        <dbReference type="ARBA" id="ARBA00004552"/>
    </source>
</evidence>
<accession>A0ABU7E2T2</accession>
<dbReference type="PANTHER" id="PTHR46881">
    <property type="entry name" value="PALMDELPHIN"/>
    <property type="match status" value="1"/>
</dbReference>
<keyword evidence="11" id="KW-1185">Reference proteome</keyword>